<gene>
    <name evidence="2" type="ORF">DP115_31585</name>
</gene>
<organism evidence="2 3">
    <name type="scientific">Brasilonema octagenarum UFV-OR1</name>
    <dbReference type="NCBI Taxonomy" id="417115"/>
    <lineage>
        <taxon>Bacteria</taxon>
        <taxon>Bacillati</taxon>
        <taxon>Cyanobacteriota</taxon>
        <taxon>Cyanophyceae</taxon>
        <taxon>Nostocales</taxon>
        <taxon>Scytonemataceae</taxon>
        <taxon>Brasilonema</taxon>
        <taxon>Octagenarum group</taxon>
    </lineage>
</organism>
<feature type="compositionally biased region" description="Polar residues" evidence="1">
    <location>
        <begin position="11"/>
        <end position="31"/>
    </location>
</feature>
<dbReference type="EMBL" id="QMEC01000213">
    <property type="protein sequence ID" value="NMF67043.1"/>
    <property type="molecule type" value="Genomic_DNA"/>
</dbReference>
<name>A0ABX1MEG4_9CYAN</name>
<evidence type="ECO:0000256" key="1">
    <source>
        <dbReference type="SAM" id="MobiDB-lite"/>
    </source>
</evidence>
<comment type="caution">
    <text evidence="2">The sequence shown here is derived from an EMBL/GenBank/DDBJ whole genome shotgun (WGS) entry which is preliminary data.</text>
</comment>
<evidence type="ECO:0000313" key="3">
    <source>
        <dbReference type="Proteomes" id="UP000762253"/>
    </source>
</evidence>
<protein>
    <submittedName>
        <fullName evidence="2">Uncharacterized protein</fullName>
    </submittedName>
</protein>
<proteinExistence type="predicted"/>
<accession>A0ABX1MEG4</accession>
<sequence length="72" mass="7926">EGNPPAVLAPQGTSLCSTGLTKSPSQKSESNVLLFKPQPIVDTEKAHARPVLNEVGRYSKERLTLNRRVKVW</sequence>
<dbReference type="Proteomes" id="UP000762253">
    <property type="component" value="Unassembled WGS sequence"/>
</dbReference>
<reference evidence="2 3" key="1">
    <citation type="submission" date="2018-06" db="EMBL/GenBank/DDBJ databases">
        <title>Comparative genomics of Brasilonema spp. strains.</title>
        <authorList>
            <person name="Alvarenga D.O."/>
            <person name="Fiore M.F."/>
            <person name="Varani A.M."/>
        </authorList>
    </citation>
    <scope>NUCLEOTIDE SEQUENCE [LARGE SCALE GENOMIC DNA]</scope>
    <source>
        <strain evidence="2 3">UFV-OR1</strain>
    </source>
</reference>
<feature type="non-terminal residue" evidence="2">
    <location>
        <position position="1"/>
    </location>
</feature>
<keyword evidence="3" id="KW-1185">Reference proteome</keyword>
<feature type="region of interest" description="Disordered" evidence="1">
    <location>
        <begin position="1"/>
        <end position="31"/>
    </location>
</feature>
<evidence type="ECO:0000313" key="2">
    <source>
        <dbReference type="EMBL" id="NMF67043.1"/>
    </source>
</evidence>